<evidence type="ECO:0000313" key="9">
    <source>
        <dbReference type="Proteomes" id="UP000533476"/>
    </source>
</evidence>
<reference evidence="8 9" key="1">
    <citation type="submission" date="2020-04" db="EMBL/GenBank/DDBJ databases">
        <authorList>
            <person name="Zhang R."/>
            <person name="Schippers A."/>
        </authorList>
    </citation>
    <scope>NUCLEOTIDE SEQUENCE [LARGE SCALE GENOMIC DNA]</scope>
    <source>
        <strain evidence="8 9">DSM 109850</strain>
    </source>
</reference>
<accession>A0A7Y0L2C8</accession>
<evidence type="ECO:0000256" key="3">
    <source>
        <dbReference type="ARBA" id="ARBA00022485"/>
    </source>
</evidence>
<evidence type="ECO:0000256" key="4">
    <source>
        <dbReference type="ARBA" id="ARBA00022723"/>
    </source>
</evidence>
<evidence type="ECO:0000256" key="1">
    <source>
        <dbReference type="ARBA" id="ARBA00001966"/>
    </source>
</evidence>
<keyword evidence="4" id="KW-0479">Metal-binding</keyword>
<proteinExistence type="inferred from homology"/>
<dbReference type="PANTHER" id="PTHR42989">
    <property type="entry name" value="HYDROGENASE-4 COMPONENT I"/>
    <property type="match status" value="1"/>
</dbReference>
<keyword evidence="8" id="KW-0830">Ubiquinone</keyword>
<dbReference type="PANTHER" id="PTHR42989:SF1">
    <property type="entry name" value="FORMATE HYDROGENLYASE SUBUNIT 7-RELATED"/>
    <property type="match status" value="1"/>
</dbReference>
<keyword evidence="5" id="KW-0408">Iron</keyword>
<dbReference type="Pfam" id="PF01058">
    <property type="entry name" value="Oxidored_q6"/>
    <property type="match status" value="1"/>
</dbReference>
<comment type="caution">
    <text evidence="8">The sequence shown here is derived from an EMBL/GenBank/DDBJ whole genome shotgun (WGS) entry which is preliminary data.</text>
</comment>
<organism evidence="8 9">
    <name type="scientific">Sulfobacillus harzensis</name>
    <dbReference type="NCBI Taxonomy" id="2729629"/>
    <lineage>
        <taxon>Bacteria</taxon>
        <taxon>Bacillati</taxon>
        <taxon>Bacillota</taxon>
        <taxon>Clostridia</taxon>
        <taxon>Eubacteriales</taxon>
        <taxon>Clostridiales Family XVII. Incertae Sedis</taxon>
        <taxon>Sulfobacillus</taxon>
    </lineage>
</organism>
<keyword evidence="3" id="KW-0004">4Fe-4S</keyword>
<dbReference type="Proteomes" id="UP000533476">
    <property type="component" value="Unassembled WGS sequence"/>
</dbReference>
<dbReference type="InterPro" id="IPR006137">
    <property type="entry name" value="NADH_UbQ_OxRdtase-like_20kDa"/>
</dbReference>
<keyword evidence="6" id="KW-0411">Iron-sulfur</keyword>
<gene>
    <name evidence="8" type="ORF">HIJ39_06185</name>
</gene>
<dbReference type="EMBL" id="JABBVZ010000014">
    <property type="protein sequence ID" value="NMP21940.1"/>
    <property type="molecule type" value="Genomic_DNA"/>
</dbReference>
<protein>
    <submittedName>
        <fullName evidence="8">NADH:ubiquinone oxidoreductase</fullName>
    </submittedName>
</protein>
<dbReference type="GO" id="GO:0046872">
    <property type="term" value="F:metal ion binding"/>
    <property type="evidence" value="ECO:0007669"/>
    <property type="project" value="UniProtKB-KW"/>
</dbReference>
<sequence length="187" mass="19850">MYYWHWLKNIVRRPETTGFPTEPDGIAAAMANSDAVQTSARPVDGFLRRALAIRHIDAGSCNGCESELGLLSSPDYDLSRYGFSFTPSPKHADILVVTGVITDAMVQVIADVFEQMTAPKRVVALGSCAIDGWVFRGAPGVRGGLEGIVPVTTTIAGCPPSPGDILRGLLAAVDGVDPISGPREVRQ</sequence>
<evidence type="ECO:0000256" key="5">
    <source>
        <dbReference type="ARBA" id="ARBA00023004"/>
    </source>
</evidence>
<dbReference type="Gene3D" id="3.40.50.12280">
    <property type="match status" value="1"/>
</dbReference>
<evidence type="ECO:0000256" key="6">
    <source>
        <dbReference type="ARBA" id="ARBA00023014"/>
    </source>
</evidence>
<name>A0A7Y0L2C8_9FIRM</name>
<evidence type="ECO:0000256" key="2">
    <source>
        <dbReference type="ARBA" id="ARBA00009173"/>
    </source>
</evidence>
<comment type="similarity">
    <text evidence="2">Belongs to the complex I 20 kDa subunit family.</text>
</comment>
<evidence type="ECO:0000313" key="8">
    <source>
        <dbReference type="EMBL" id="NMP21940.1"/>
    </source>
</evidence>
<keyword evidence="9" id="KW-1185">Reference proteome</keyword>
<dbReference type="InterPro" id="IPR052375">
    <property type="entry name" value="Complex_I_20kDa-like"/>
</dbReference>
<feature type="domain" description="NADH:ubiquinone oxidoreductase-like 20kDa subunit" evidence="7">
    <location>
        <begin position="61"/>
        <end position="171"/>
    </location>
</feature>
<comment type="cofactor">
    <cofactor evidence="1">
        <name>[4Fe-4S] cluster</name>
        <dbReference type="ChEBI" id="CHEBI:49883"/>
    </cofactor>
</comment>
<evidence type="ECO:0000259" key="7">
    <source>
        <dbReference type="Pfam" id="PF01058"/>
    </source>
</evidence>
<dbReference type="GO" id="GO:0051539">
    <property type="term" value="F:4 iron, 4 sulfur cluster binding"/>
    <property type="evidence" value="ECO:0007669"/>
    <property type="project" value="UniProtKB-KW"/>
</dbReference>
<dbReference type="SUPFAM" id="SSF56770">
    <property type="entry name" value="HydA/Nqo6-like"/>
    <property type="match status" value="1"/>
</dbReference>
<dbReference type="RefSeq" id="WP_169097801.1">
    <property type="nucleotide sequence ID" value="NZ_JABBVZ010000014.1"/>
</dbReference>
<dbReference type="AlphaFoldDB" id="A0A7Y0L2C8"/>